<dbReference type="GO" id="GO:0003676">
    <property type="term" value="F:nucleic acid binding"/>
    <property type="evidence" value="ECO:0007669"/>
    <property type="project" value="InterPro"/>
</dbReference>
<keyword evidence="4" id="KW-1185">Reference proteome</keyword>
<keyword evidence="2" id="KW-0805">Transcription regulation</keyword>
<dbReference type="GO" id="GO:0006353">
    <property type="term" value="P:DNA-templated transcription termination"/>
    <property type="evidence" value="ECO:0007669"/>
    <property type="project" value="UniProtKB-KW"/>
</dbReference>
<proteinExistence type="inferred from homology"/>
<dbReference type="AlphaFoldDB" id="A0A6J1DYG7"/>
<accession>A0A6J1DYG7</accession>
<evidence type="ECO:0000256" key="3">
    <source>
        <dbReference type="ARBA" id="ARBA00022946"/>
    </source>
</evidence>
<dbReference type="InterPro" id="IPR003690">
    <property type="entry name" value="MTERF"/>
</dbReference>
<reference evidence="5" key="1">
    <citation type="submission" date="2025-08" db="UniProtKB">
        <authorList>
            <consortium name="RefSeq"/>
        </authorList>
    </citation>
    <scope>IDENTIFICATION</scope>
    <source>
        <strain evidence="5">OHB3-1</strain>
    </source>
</reference>
<evidence type="ECO:0000256" key="2">
    <source>
        <dbReference type="ARBA" id="ARBA00022472"/>
    </source>
</evidence>
<keyword evidence="3" id="KW-0809">Transit peptide</keyword>
<dbReference type="OrthoDB" id="899381at2759"/>
<dbReference type="Proteomes" id="UP000504603">
    <property type="component" value="Unplaced"/>
</dbReference>
<comment type="similarity">
    <text evidence="1">Belongs to the mTERF family.</text>
</comment>
<evidence type="ECO:0000256" key="1">
    <source>
        <dbReference type="ARBA" id="ARBA00007692"/>
    </source>
</evidence>
<dbReference type="FunFam" id="1.25.70.10:FF:000017">
    <property type="entry name" value="Transcription termination factor MTEF18, mitochondrial"/>
    <property type="match status" value="1"/>
</dbReference>
<sequence length="551" mass="63327">MPVPKSVSSFLSRHFCTKPKLPSFSNIPSKYRPHSIKEAQKALIDYLHTTRSLPYTFAEHIAKNSLFSLSNLTQNIHFSAPKFSRRFRKFLRYHPINEFEFLFESIGLNYDEIAAFLPPNKFFFYEDRSVLDAACALSGFGFPWNMLGKLYKEEASIFRKTSSELNSTLDEFKRYGFNSVSIICICLAFPHVLAGGIVAGLLEGLKSDFSEFCMVESEGDFGSCYEICKKFRLFYNLGLEKGKVGALMSKKKSIFLEFPEEILAQKADYFCRFDVKKQDVGLLLVHSPEILNLDLNSPMISVVGLLKHVGLGTDELNHVVDKFSHVLGRNQMTNLPNIMRALDLHKWFFYEIMNDYELLATYCLNSPDEDVDEGFGLSLETIRLSRTPTHTMNKLKFLHGIGYGENSVTIGVLSRLHGTDRELQERFDCLLRMGIEFSKLCSMIQIAPKILNQKPDILEQKVEFLCRQIGSSLEYLDVFPAFLCFDLEKRMKPRYRFHMWLRKKGLCSRDYSIASIMATSEKKFVARIFGIHPAAPKHWFETFSYTTSAHN</sequence>
<evidence type="ECO:0000313" key="5">
    <source>
        <dbReference type="RefSeq" id="XP_022158937.1"/>
    </source>
</evidence>
<name>A0A6J1DYG7_MOMCH</name>
<dbReference type="Gene3D" id="1.25.70.10">
    <property type="entry name" value="Transcription termination factor 3, mitochondrial"/>
    <property type="match status" value="1"/>
</dbReference>
<keyword evidence="2" id="KW-0804">Transcription</keyword>
<dbReference type="InterPro" id="IPR038538">
    <property type="entry name" value="MTERF_sf"/>
</dbReference>
<evidence type="ECO:0000313" key="4">
    <source>
        <dbReference type="Proteomes" id="UP000504603"/>
    </source>
</evidence>
<dbReference type="PANTHER" id="PTHR13068:SF113">
    <property type="entry name" value="TRANSCRIPTION TERMINATION FACTOR MTEF18, MITOCHONDRIAL"/>
    <property type="match status" value="1"/>
</dbReference>
<dbReference type="PANTHER" id="PTHR13068">
    <property type="entry name" value="CGI-12 PROTEIN-RELATED"/>
    <property type="match status" value="1"/>
</dbReference>
<dbReference type="SMART" id="SM00733">
    <property type="entry name" value="Mterf"/>
    <property type="match status" value="5"/>
</dbReference>
<dbReference type="KEGG" id="mcha:111025392"/>
<dbReference type="Pfam" id="PF02536">
    <property type="entry name" value="mTERF"/>
    <property type="match status" value="2"/>
</dbReference>
<keyword evidence="2" id="KW-0806">Transcription termination</keyword>
<dbReference type="RefSeq" id="XP_022158937.1">
    <property type="nucleotide sequence ID" value="XM_022303245.1"/>
</dbReference>
<dbReference type="GeneID" id="111025392"/>
<gene>
    <name evidence="5" type="primary">LOC111025392</name>
</gene>
<protein>
    <submittedName>
        <fullName evidence="5">Transcription termination factor MTEF18, mitochondrial</fullName>
    </submittedName>
</protein>
<organism evidence="4 5">
    <name type="scientific">Momordica charantia</name>
    <name type="common">Bitter gourd</name>
    <name type="synonym">Balsam pear</name>
    <dbReference type="NCBI Taxonomy" id="3673"/>
    <lineage>
        <taxon>Eukaryota</taxon>
        <taxon>Viridiplantae</taxon>
        <taxon>Streptophyta</taxon>
        <taxon>Embryophyta</taxon>
        <taxon>Tracheophyta</taxon>
        <taxon>Spermatophyta</taxon>
        <taxon>Magnoliopsida</taxon>
        <taxon>eudicotyledons</taxon>
        <taxon>Gunneridae</taxon>
        <taxon>Pentapetalae</taxon>
        <taxon>rosids</taxon>
        <taxon>fabids</taxon>
        <taxon>Cucurbitales</taxon>
        <taxon>Cucurbitaceae</taxon>
        <taxon>Momordiceae</taxon>
        <taxon>Momordica</taxon>
    </lineage>
</organism>